<evidence type="ECO:0000256" key="8">
    <source>
        <dbReference type="HAMAP-Rule" id="MF_00316"/>
    </source>
</evidence>
<name>A0ABU1INY8_9BACL</name>
<comment type="cofactor">
    <cofactor evidence="8">
        <name>Mg(2+)</name>
        <dbReference type="ChEBI" id="CHEBI:18420"/>
    </cofactor>
</comment>
<accession>A0ABU1INY8</accession>
<feature type="binding site" evidence="8">
    <location>
        <position position="105"/>
    </location>
    <ligand>
        <name>GTP</name>
        <dbReference type="ChEBI" id="CHEBI:37565"/>
    </ligand>
</feature>
<comment type="subcellular location">
    <subcellularLocation>
        <location evidence="8">Cytoplasm</location>
    </subcellularLocation>
</comment>
<evidence type="ECO:0000256" key="7">
    <source>
        <dbReference type="ARBA" id="ARBA00023150"/>
    </source>
</evidence>
<dbReference type="EMBL" id="JAVDQG010000005">
    <property type="protein sequence ID" value="MDR6226501.1"/>
    <property type="molecule type" value="Genomic_DNA"/>
</dbReference>
<evidence type="ECO:0000256" key="2">
    <source>
        <dbReference type="ARBA" id="ARBA00022679"/>
    </source>
</evidence>
<dbReference type="RefSeq" id="WP_309866460.1">
    <property type="nucleotide sequence ID" value="NZ_JAVDQG010000005.1"/>
</dbReference>
<keyword evidence="7 8" id="KW-0501">Molybdenum cofactor biosynthesis</keyword>
<dbReference type="EC" id="2.7.7.77" evidence="8"/>
<keyword evidence="6 8" id="KW-0342">GTP-binding</keyword>
<organism evidence="10 11">
    <name type="scientific">Desmospora profundinema</name>
    <dbReference type="NCBI Taxonomy" id="1571184"/>
    <lineage>
        <taxon>Bacteria</taxon>
        <taxon>Bacillati</taxon>
        <taxon>Bacillota</taxon>
        <taxon>Bacilli</taxon>
        <taxon>Bacillales</taxon>
        <taxon>Thermoactinomycetaceae</taxon>
        <taxon>Desmospora</taxon>
    </lineage>
</organism>
<evidence type="ECO:0000313" key="11">
    <source>
        <dbReference type="Proteomes" id="UP001185012"/>
    </source>
</evidence>
<dbReference type="GO" id="GO:0061603">
    <property type="term" value="F:molybdenum cofactor guanylyltransferase activity"/>
    <property type="evidence" value="ECO:0007669"/>
    <property type="project" value="UniProtKB-EC"/>
</dbReference>
<keyword evidence="4 8" id="KW-0547">Nucleotide-binding</keyword>
<comment type="caution">
    <text evidence="8">Lacks conserved residue(s) required for the propagation of feature annotation.</text>
</comment>
<keyword evidence="5 8" id="KW-0460">Magnesium</keyword>
<keyword evidence="11" id="KW-1185">Reference proteome</keyword>
<dbReference type="SUPFAM" id="SSF53448">
    <property type="entry name" value="Nucleotide-diphospho-sugar transferases"/>
    <property type="match status" value="1"/>
</dbReference>
<feature type="binding site" evidence="8">
    <location>
        <begin position="18"/>
        <end position="20"/>
    </location>
    <ligand>
        <name>GTP</name>
        <dbReference type="ChEBI" id="CHEBI:37565"/>
    </ligand>
</feature>
<feature type="binding site" evidence="8">
    <location>
        <position position="105"/>
    </location>
    <ligand>
        <name>Mg(2+)</name>
        <dbReference type="ChEBI" id="CHEBI:18420"/>
    </ligand>
</feature>
<evidence type="ECO:0000259" key="9">
    <source>
        <dbReference type="Pfam" id="PF12804"/>
    </source>
</evidence>
<evidence type="ECO:0000313" key="10">
    <source>
        <dbReference type="EMBL" id="MDR6226501.1"/>
    </source>
</evidence>
<dbReference type="Proteomes" id="UP001185012">
    <property type="component" value="Unassembled WGS sequence"/>
</dbReference>
<reference evidence="10 11" key="1">
    <citation type="submission" date="2023-07" db="EMBL/GenBank/DDBJ databases">
        <title>Genomic Encyclopedia of Type Strains, Phase IV (KMG-IV): sequencing the most valuable type-strain genomes for metagenomic binning, comparative biology and taxonomic classification.</title>
        <authorList>
            <person name="Goeker M."/>
        </authorList>
    </citation>
    <scope>NUCLEOTIDE SEQUENCE [LARGE SCALE GENOMIC DNA]</scope>
    <source>
        <strain evidence="10 11">DSM 45903</strain>
    </source>
</reference>
<dbReference type="PANTHER" id="PTHR19136:SF81">
    <property type="entry name" value="MOLYBDENUM COFACTOR GUANYLYLTRANSFERASE"/>
    <property type="match status" value="1"/>
</dbReference>
<evidence type="ECO:0000256" key="5">
    <source>
        <dbReference type="ARBA" id="ARBA00022842"/>
    </source>
</evidence>
<dbReference type="Gene3D" id="3.90.550.10">
    <property type="entry name" value="Spore Coat Polysaccharide Biosynthesis Protein SpsA, Chain A"/>
    <property type="match status" value="1"/>
</dbReference>
<dbReference type="Pfam" id="PF12804">
    <property type="entry name" value="NTP_transf_3"/>
    <property type="match status" value="1"/>
</dbReference>
<dbReference type="CDD" id="cd02503">
    <property type="entry name" value="MobA"/>
    <property type="match status" value="1"/>
</dbReference>
<evidence type="ECO:0000256" key="4">
    <source>
        <dbReference type="ARBA" id="ARBA00022741"/>
    </source>
</evidence>
<comment type="function">
    <text evidence="8">Transfers a GMP moiety from GTP to Mo-molybdopterin (Mo-MPT) cofactor (Moco or molybdenum cofactor) to form Mo-molybdopterin guanine dinucleotide (Mo-MGD) cofactor.</text>
</comment>
<protein>
    <recommendedName>
        <fullName evidence="8">Probable molybdenum cofactor guanylyltransferase</fullName>
        <shortName evidence="8">MoCo guanylyltransferase</shortName>
        <ecNumber evidence="8">2.7.7.77</ecNumber>
    </recommendedName>
    <alternativeName>
        <fullName evidence="8">GTP:molybdopterin guanylyltransferase</fullName>
    </alternativeName>
    <alternativeName>
        <fullName evidence="8">Mo-MPT guanylyltransferase</fullName>
    </alternativeName>
    <alternativeName>
        <fullName evidence="8">Molybdopterin guanylyltransferase</fullName>
    </alternativeName>
    <alternativeName>
        <fullName evidence="8">Molybdopterin-guanine dinucleotide synthase</fullName>
        <shortName evidence="8">MGD synthase</shortName>
    </alternativeName>
</protein>
<evidence type="ECO:0000256" key="3">
    <source>
        <dbReference type="ARBA" id="ARBA00022723"/>
    </source>
</evidence>
<dbReference type="PANTHER" id="PTHR19136">
    <property type="entry name" value="MOLYBDENUM COFACTOR GUANYLYLTRANSFERASE"/>
    <property type="match status" value="1"/>
</dbReference>
<dbReference type="InterPro" id="IPR029044">
    <property type="entry name" value="Nucleotide-diphossugar_trans"/>
</dbReference>
<keyword evidence="2 8" id="KW-0808">Transferase</keyword>
<comment type="catalytic activity">
    <reaction evidence="8">
        <text>Mo-molybdopterin + GTP + H(+) = Mo-molybdopterin guanine dinucleotide + diphosphate</text>
        <dbReference type="Rhea" id="RHEA:34243"/>
        <dbReference type="ChEBI" id="CHEBI:15378"/>
        <dbReference type="ChEBI" id="CHEBI:33019"/>
        <dbReference type="ChEBI" id="CHEBI:37565"/>
        <dbReference type="ChEBI" id="CHEBI:71302"/>
        <dbReference type="ChEBI" id="CHEBI:71310"/>
        <dbReference type="EC" id="2.7.7.77"/>
    </reaction>
</comment>
<feature type="binding site" evidence="8">
    <location>
        <position position="30"/>
    </location>
    <ligand>
        <name>GTP</name>
        <dbReference type="ChEBI" id="CHEBI:37565"/>
    </ligand>
</feature>
<dbReference type="HAMAP" id="MF_00316">
    <property type="entry name" value="MobA"/>
    <property type="match status" value="1"/>
</dbReference>
<evidence type="ECO:0000256" key="1">
    <source>
        <dbReference type="ARBA" id="ARBA00022490"/>
    </source>
</evidence>
<feature type="domain" description="MobA-like NTP transferase" evidence="9">
    <location>
        <begin position="16"/>
        <end position="165"/>
    </location>
</feature>
<dbReference type="InterPro" id="IPR025877">
    <property type="entry name" value="MobA-like_NTP_Trfase"/>
</dbReference>
<keyword evidence="3 8" id="KW-0479">Metal-binding</keyword>
<dbReference type="InterPro" id="IPR013482">
    <property type="entry name" value="Molybde_CF_guanTrfase"/>
</dbReference>
<gene>
    <name evidence="8" type="primary">mobA</name>
    <name evidence="10" type="ORF">JOE21_002508</name>
</gene>
<keyword evidence="10" id="KW-0548">Nucleotidyltransferase</keyword>
<keyword evidence="1 8" id="KW-0963">Cytoplasm</keyword>
<evidence type="ECO:0000256" key="6">
    <source>
        <dbReference type="ARBA" id="ARBA00023134"/>
    </source>
</evidence>
<comment type="caution">
    <text evidence="10">The sequence shown here is derived from an EMBL/GenBank/DDBJ whole genome shotgun (WGS) entry which is preliminary data.</text>
</comment>
<proteinExistence type="inferred from homology"/>
<sequence>MSKSSMRSNEGKGALILLAGGASRRMGTDKALLDFDGEPLARRVIHRLHGRGEWEPFIVANRFHPFTEWGWPVVRDPWPGAGPLAGLVAGLQASSHDWNLAVACDMPFVSRELAAVMYQSAVVESGSDAVIPRTGGKFHPLFACYHRRCLPVGEALLKNGERSLQALRSMISIHVLDEADFPPSIDPERALFNMNRPSDLKRARKWK</sequence>
<comment type="domain">
    <text evidence="8">The N-terminal domain determines nucleotide recognition and specific binding, while the C-terminal domain determines the specific binding to the target protein.</text>
</comment>
<feature type="binding site" evidence="8">
    <location>
        <position position="76"/>
    </location>
    <ligand>
        <name>GTP</name>
        <dbReference type="ChEBI" id="CHEBI:37565"/>
    </ligand>
</feature>
<comment type="similarity">
    <text evidence="8">Belongs to the MobA family.</text>
</comment>